<dbReference type="RefSeq" id="WP_212507782.1">
    <property type="nucleotide sequence ID" value="NZ_CP060696.1"/>
</dbReference>
<gene>
    <name evidence="1" type="ORF">H6X83_03520</name>
</gene>
<accession>A0A7G9WJ52</accession>
<dbReference type="AlphaFoldDB" id="A0A7G9WJ52"/>
<proteinExistence type="predicted"/>
<dbReference type="KEGG" id="caml:H6X83_03520"/>
<dbReference type="Proteomes" id="UP000516046">
    <property type="component" value="Chromosome"/>
</dbReference>
<protein>
    <submittedName>
        <fullName evidence="1">Uncharacterized protein</fullName>
    </submittedName>
</protein>
<name>A0A7G9WJ52_9FIRM</name>
<reference evidence="1 2" key="1">
    <citation type="submission" date="2020-08" db="EMBL/GenBank/DDBJ databases">
        <authorList>
            <person name="Ren C."/>
            <person name="Gu Y."/>
            <person name="Xu Y."/>
        </authorList>
    </citation>
    <scope>NUCLEOTIDE SEQUENCE [LARGE SCALE GENOMIC DNA]</scope>
    <source>
        <strain evidence="1 2">LBM18003</strain>
    </source>
</reference>
<keyword evidence="2" id="KW-1185">Reference proteome</keyword>
<evidence type="ECO:0000313" key="2">
    <source>
        <dbReference type="Proteomes" id="UP000516046"/>
    </source>
</evidence>
<sequence length="149" mass="17061">MAENFSLNPVQMQMLAAVQELQKCNEVSGHFGLELSDTQIHTLVEQRFASLHDNGRVEFGGGILAKLIYAFCDSPFISPENYEETLIELQNDFYYYKNESEDELTDDELIAFMVQTFNGRAQGSLEYLAETSLDDLCRKTRYGSEFDEK</sequence>
<dbReference type="Pfam" id="PF19848">
    <property type="entry name" value="DUF6323"/>
    <property type="match status" value="1"/>
</dbReference>
<evidence type="ECO:0000313" key="1">
    <source>
        <dbReference type="EMBL" id="QNO18714.1"/>
    </source>
</evidence>
<dbReference type="EMBL" id="CP060696">
    <property type="protein sequence ID" value="QNO18714.1"/>
    <property type="molecule type" value="Genomic_DNA"/>
</dbReference>
<organism evidence="1 2">
    <name type="scientific">Caproicibacterium amylolyticum</name>
    <dbReference type="NCBI Taxonomy" id="2766537"/>
    <lineage>
        <taxon>Bacteria</taxon>
        <taxon>Bacillati</taxon>
        <taxon>Bacillota</taxon>
        <taxon>Clostridia</taxon>
        <taxon>Eubacteriales</taxon>
        <taxon>Oscillospiraceae</taxon>
        <taxon>Caproicibacterium</taxon>
    </lineage>
</organism>
<dbReference type="InterPro" id="IPR046286">
    <property type="entry name" value="DUF6323"/>
</dbReference>